<protein>
    <submittedName>
        <fullName evidence="1">Uncharacterized protein</fullName>
    </submittedName>
</protein>
<keyword evidence="2" id="KW-1185">Reference proteome</keyword>
<dbReference type="PANTHER" id="PTHR33835">
    <property type="entry name" value="YALI0C07656P"/>
    <property type="match status" value="1"/>
</dbReference>
<gene>
    <name evidence="1" type="ORF">PXH66_20900</name>
</gene>
<reference evidence="1" key="1">
    <citation type="submission" date="2023-03" db="EMBL/GenBank/DDBJ databases">
        <title>Lomoglobus Profundus gen. nov., sp. nov., a novel member of the phylum Verrucomicrobia, isolated from deep-marine sediment of South China Sea.</title>
        <authorList>
            <person name="Ahmad T."/>
            <person name="Ishaq S.E."/>
            <person name="Wang F."/>
        </authorList>
    </citation>
    <scope>NUCLEOTIDE SEQUENCE</scope>
    <source>
        <strain evidence="1">LMO-M01</strain>
    </source>
</reference>
<dbReference type="InterPro" id="IPR025638">
    <property type="entry name" value="DUF4336"/>
</dbReference>
<dbReference type="RefSeq" id="WP_330931926.1">
    <property type="nucleotide sequence ID" value="NZ_CP119075.1"/>
</dbReference>
<dbReference type="AlphaFoldDB" id="A0AAE9ZWP7"/>
<dbReference type="Proteomes" id="UP001218638">
    <property type="component" value="Chromosome"/>
</dbReference>
<dbReference type="PANTHER" id="PTHR33835:SF1">
    <property type="entry name" value="METALLO-BETA-LACTAMASE DOMAIN-CONTAINING PROTEIN"/>
    <property type="match status" value="1"/>
</dbReference>
<accession>A0AAE9ZWP7</accession>
<proteinExistence type="predicted"/>
<organism evidence="1 2">
    <name type="scientific">Synoicihabitans lomoniglobus</name>
    <dbReference type="NCBI Taxonomy" id="2909285"/>
    <lineage>
        <taxon>Bacteria</taxon>
        <taxon>Pseudomonadati</taxon>
        <taxon>Verrucomicrobiota</taxon>
        <taxon>Opitutia</taxon>
        <taxon>Opitutales</taxon>
        <taxon>Opitutaceae</taxon>
        <taxon>Synoicihabitans</taxon>
    </lineage>
</organism>
<sequence length="234" mass="26143">MPNKFEPIGERIWCGRFDLKVFGAPLGKRTTVMQLSDGGLVVHSAAPFSTADARALREIGEPRWLLECSRAHDTFAQRLRKLFPEATYVIPPKFPLTRDALAPASPWSGELPAGWKGEIEVQRIGGIPLLDEHAVYHGPSRTLILSDLVFNLSIPDGERIPFFLRWVSGITSFPATSRLIRMLVRDRAALKASLESMLAWDFERVVVGHGEMIVEHPRVTLGRVLDWSGIDQVP</sequence>
<dbReference type="InterPro" id="IPR036866">
    <property type="entry name" value="RibonucZ/Hydroxyglut_hydro"/>
</dbReference>
<dbReference type="KEGG" id="slom:PXH66_20900"/>
<name>A0AAE9ZWP7_9BACT</name>
<dbReference type="SUPFAM" id="SSF56281">
    <property type="entry name" value="Metallo-hydrolase/oxidoreductase"/>
    <property type="match status" value="1"/>
</dbReference>
<evidence type="ECO:0000313" key="2">
    <source>
        <dbReference type="Proteomes" id="UP001218638"/>
    </source>
</evidence>
<dbReference type="EMBL" id="CP119075">
    <property type="protein sequence ID" value="WED64811.1"/>
    <property type="molecule type" value="Genomic_DNA"/>
</dbReference>
<evidence type="ECO:0000313" key="1">
    <source>
        <dbReference type="EMBL" id="WED64811.1"/>
    </source>
</evidence>